<dbReference type="Pfam" id="PF06629">
    <property type="entry name" value="MipA"/>
    <property type="match status" value="1"/>
</dbReference>
<dbReference type="InterPro" id="IPR010583">
    <property type="entry name" value="MipA"/>
</dbReference>
<evidence type="ECO:0008006" key="4">
    <source>
        <dbReference type="Google" id="ProtNLM"/>
    </source>
</evidence>
<dbReference type="AlphaFoldDB" id="A0A844Z349"/>
<protein>
    <recommendedName>
        <fullName evidence="4">MipA/OmpV family protein</fullName>
    </recommendedName>
</protein>
<dbReference type="Proteomes" id="UP000466966">
    <property type="component" value="Unassembled WGS sequence"/>
</dbReference>
<feature type="compositionally biased region" description="Basic and acidic residues" evidence="1">
    <location>
        <begin position="1"/>
        <end position="10"/>
    </location>
</feature>
<evidence type="ECO:0000313" key="3">
    <source>
        <dbReference type="Proteomes" id="UP000466966"/>
    </source>
</evidence>
<evidence type="ECO:0000313" key="2">
    <source>
        <dbReference type="EMBL" id="MXO73114.1"/>
    </source>
</evidence>
<feature type="region of interest" description="Disordered" evidence="1">
    <location>
        <begin position="1"/>
        <end position="24"/>
    </location>
</feature>
<keyword evidence="3" id="KW-1185">Reference proteome</keyword>
<dbReference type="EMBL" id="WTYV01000007">
    <property type="protein sequence ID" value="MXO73114.1"/>
    <property type="molecule type" value="Genomic_DNA"/>
</dbReference>
<proteinExistence type="predicted"/>
<accession>A0A844Z349</accession>
<sequence>MKFSHGRNDGRGNLGPRSGLPLQQPDVKMSMMKPLHALLATAAGLAAAPASTPAMAQGGPPPAGDTVTVGLGVGVTTDYDGADEYKLIPGGVLQGTVGGHDFRLNGLQLFVDAIPNDPARTVELELGPVAGLRFNRSGGVKDPQVAALGKLDEAVELGLAGSVGLRGVGSRTGTLSLGTSMVWDVAGAHGAWRLNPSLGYSTVVGRRTFVRAALSATFAPDAMPTITSASARQARWPAAWPRSTPTAGWRALARTCWPPTRCPAGARGGRYSASPASAGCRGTLRAAPSCGMRDRRIRCLVRWG</sequence>
<organism evidence="2 3">
    <name type="scientific">Alteraurantiacibacter buctensis</name>
    <dbReference type="NCBI Taxonomy" id="1503981"/>
    <lineage>
        <taxon>Bacteria</taxon>
        <taxon>Pseudomonadati</taxon>
        <taxon>Pseudomonadota</taxon>
        <taxon>Alphaproteobacteria</taxon>
        <taxon>Sphingomonadales</taxon>
        <taxon>Erythrobacteraceae</taxon>
        <taxon>Alteraurantiacibacter</taxon>
    </lineage>
</organism>
<evidence type="ECO:0000256" key="1">
    <source>
        <dbReference type="SAM" id="MobiDB-lite"/>
    </source>
</evidence>
<gene>
    <name evidence="2" type="ORF">GRI99_15910</name>
</gene>
<name>A0A844Z349_9SPHN</name>
<reference evidence="2 3" key="1">
    <citation type="submission" date="2019-12" db="EMBL/GenBank/DDBJ databases">
        <title>Genomic-based taxomic classification of the family Erythrobacteraceae.</title>
        <authorList>
            <person name="Xu L."/>
        </authorList>
    </citation>
    <scope>NUCLEOTIDE SEQUENCE [LARGE SCALE GENOMIC DNA]</scope>
    <source>
        <strain evidence="2 3">M0322</strain>
    </source>
</reference>
<comment type="caution">
    <text evidence="2">The sequence shown here is derived from an EMBL/GenBank/DDBJ whole genome shotgun (WGS) entry which is preliminary data.</text>
</comment>